<dbReference type="KEGG" id="mym:A176_006605"/>
<dbReference type="AlphaFoldDB" id="A0A0H4X6X8"/>
<reference evidence="1 2" key="1">
    <citation type="journal article" date="2016" name="PLoS ONE">
        <title>Complete Genome Sequence and Comparative Genomics of a Novel Myxobacterium Myxococcus hansupus.</title>
        <authorList>
            <person name="Sharma G."/>
            <person name="Narwani T."/>
            <person name="Subramanian S."/>
        </authorList>
    </citation>
    <scope>NUCLEOTIDE SEQUENCE [LARGE SCALE GENOMIC DNA]</scope>
    <source>
        <strain evidence="2">mixupus</strain>
    </source>
</reference>
<evidence type="ECO:0000313" key="1">
    <source>
        <dbReference type="EMBL" id="AKQ69693.1"/>
    </source>
</evidence>
<organism evidence="1 2">
    <name type="scientific">Pseudomyxococcus hansupus</name>
    <dbReference type="NCBI Taxonomy" id="1297742"/>
    <lineage>
        <taxon>Bacteria</taxon>
        <taxon>Pseudomonadati</taxon>
        <taxon>Myxococcota</taxon>
        <taxon>Myxococcia</taxon>
        <taxon>Myxococcales</taxon>
        <taxon>Cystobacterineae</taxon>
        <taxon>Myxococcaceae</taxon>
        <taxon>Pseudomyxococcus</taxon>
    </lineage>
</organism>
<sequence length="37" mass="4132">MNRVRFPVGALFPEVMTMNPLPIPPEPDDLFDGIASF</sequence>
<gene>
    <name evidence="1" type="ORF">A176_006605</name>
</gene>
<accession>A0A0H4X6X8</accession>
<name>A0A0H4X6X8_9BACT</name>
<dbReference type="EMBL" id="CP012109">
    <property type="protein sequence ID" value="AKQ69693.1"/>
    <property type="molecule type" value="Genomic_DNA"/>
</dbReference>
<protein>
    <submittedName>
        <fullName evidence="1">Uncharacterized protein</fullName>
    </submittedName>
</protein>
<dbReference type="PATRIC" id="fig|1297742.4.peg.6697"/>
<dbReference type="Proteomes" id="UP000009026">
    <property type="component" value="Chromosome"/>
</dbReference>
<proteinExistence type="predicted"/>
<evidence type="ECO:0000313" key="2">
    <source>
        <dbReference type="Proteomes" id="UP000009026"/>
    </source>
</evidence>
<keyword evidence="2" id="KW-1185">Reference proteome</keyword>